<reference evidence="1" key="1">
    <citation type="submission" date="2020-10" db="EMBL/GenBank/DDBJ databases">
        <title>Genomic Encyclopedia of Type Strains, Phase IV (KMG-IV): sequencing the most valuable type-strain genomes for metagenomic binning, comparative biology and taxonomic classification.</title>
        <authorList>
            <person name="Goeker M."/>
        </authorList>
    </citation>
    <scope>NUCLEOTIDE SEQUENCE</scope>
    <source>
        <strain evidence="1">DSM 13886</strain>
    </source>
</reference>
<comment type="caution">
    <text evidence="1">The sequence shown here is derived from an EMBL/GenBank/DDBJ whole genome shotgun (WGS) entry which is preliminary data.</text>
</comment>
<proteinExistence type="predicted"/>
<name>A0A927MTM7_9BACL</name>
<protein>
    <submittedName>
        <fullName evidence="1">Uncharacterized protein</fullName>
    </submittedName>
</protein>
<accession>A0A927MTM7</accession>
<dbReference type="EMBL" id="JADBEL010000054">
    <property type="protein sequence ID" value="MBE1557141.1"/>
    <property type="molecule type" value="Genomic_DNA"/>
</dbReference>
<dbReference type="AlphaFoldDB" id="A0A927MTM7"/>
<sequence length="99" mass="11316">MRSGELGGQSIQVVRKEFIREEIHDRIEIKPLKLRQYFLQQGNIQDAENVNQIEPTAFRGKRGRMLAEVSFAGTSFLEGFLSVYGMEFDCAVERCGCLK</sequence>
<organism evidence="1 2">
    <name type="scientific">Sporosarcina limicola</name>
    <dbReference type="NCBI Taxonomy" id="34101"/>
    <lineage>
        <taxon>Bacteria</taxon>
        <taxon>Bacillati</taxon>
        <taxon>Bacillota</taxon>
        <taxon>Bacilli</taxon>
        <taxon>Bacillales</taxon>
        <taxon>Caryophanaceae</taxon>
        <taxon>Sporosarcina</taxon>
    </lineage>
</organism>
<keyword evidence="2" id="KW-1185">Reference proteome</keyword>
<dbReference type="RefSeq" id="WP_192600726.1">
    <property type="nucleotide sequence ID" value="NZ_JADBEL010000054.1"/>
</dbReference>
<evidence type="ECO:0000313" key="2">
    <source>
        <dbReference type="Proteomes" id="UP000658225"/>
    </source>
</evidence>
<gene>
    <name evidence="1" type="ORF">H4683_004278</name>
</gene>
<evidence type="ECO:0000313" key="1">
    <source>
        <dbReference type="EMBL" id="MBE1557141.1"/>
    </source>
</evidence>
<dbReference type="Proteomes" id="UP000658225">
    <property type="component" value="Unassembled WGS sequence"/>
</dbReference>